<dbReference type="GO" id="GO:0004674">
    <property type="term" value="F:protein serine/threonine kinase activity"/>
    <property type="evidence" value="ECO:0007669"/>
    <property type="project" value="UniProtKB-KW"/>
</dbReference>
<evidence type="ECO:0000256" key="5">
    <source>
        <dbReference type="ARBA" id="ARBA00022840"/>
    </source>
</evidence>
<dbReference type="AlphaFoldDB" id="A0AAD7PWM2"/>
<gene>
    <name evidence="7" type="ORF">O6P43_008432</name>
</gene>
<keyword evidence="1" id="KW-0723">Serine/threonine-protein kinase</keyword>
<feature type="region of interest" description="Disordered" evidence="6">
    <location>
        <begin position="1"/>
        <end position="23"/>
    </location>
</feature>
<dbReference type="InterPro" id="IPR011009">
    <property type="entry name" value="Kinase-like_dom_sf"/>
</dbReference>
<evidence type="ECO:0000313" key="7">
    <source>
        <dbReference type="EMBL" id="KAJ7970212.1"/>
    </source>
</evidence>
<comment type="caution">
    <text evidence="7">The sequence shown here is derived from an EMBL/GenBank/DDBJ whole genome shotgun (WGS) entry which is preliminary data.</text>
</comment>
<dbReference type="InterPro" id="IPR050494">
    <property type="entry name" value="Ser_Thr_dual-spec_kinase"/>
</dbReference>
<sequence>MSETDGCKPVVENPGTDSCNSSEVSKELIVKEIACGTVTNEAASKRKKAPPTGERNKIYEVAGTSNKSFTFSKGSDDTGLDLYSSNATDFDKKEGKRKEETTDVRAAIKEQVDEVGRALYFGKSQVSFDQIMCRLGFPLALENQKEEFPRLPPVKLKSEDKSSTVNWEEKFGRDGPPLKLIGPDNNHVKDTFRRACGPRNYFCRLSESVDYLNEYWDSDEYDDDNDVGYMKQPIEDETWFLAHEIDYPSDNDKGTGHGIVPDPQERGSSKSRWSNNCNAVIIDETDDRLDALMGSDDMLATWRQKSTDSSPVRSSRDENNANALRSRDSTASTVSNSGYAEREDAKLEEDEKSGTARKDLGSSLDDEEAAAVQEQVRKIKAQEEEFEMFNLKIVHRKNSKAMQAHDLHTGMDVCIKIIKNNKDFFDQSLDEIKLFKYVNKHDPADKYHILRLYDYFYYLELLLIVCELLKANL</sequence>
<feature type="compositionally biased region" description="Basic and acidic residues" evidence="6">
    <location>
        <begin position="246"/>
        <end position="255"/>
    </location>
</feature>
<dbReference type="Gene3D" id="3.30.200.20">
    <property type="entry name" value="Phosphorylase Kinase, domain 1"/>
    <property type="match status" value="1"/>
</dbReference>
<evidence type="ECO:0000256" key="4">
    <source>
        <dbReference type="ARBA" id="ARBA00022777"/>
    </source>
</evidence>
<dbReference type="PANTHER" id="PTHR24058:SF124">
    <property type="entry name" value="PROTEIN KINASE SUPERFAMILY PROTEIN"/>
    <property type="match status" value="1"/>
</dbReference>
<feature type="compositionally biased region" description="Polar residues" evidence="6">
    <location>
        <begin position="303"/>
        <end position="313"/>
    </location>
</feature>
<feature type="region of interest" description="Disordered" evidence="6">
    <location>
        <begin position="302"/>
        <end position="366"/>
    </location>
</feature>
<keyword evidence="8" id="KW-1185">Reference proteome</keyword>
<evidence type="ECO:0000313" key="8">
    <source>
        <dbReference type="Proteomes" id="UP001163823"/>
    </source>
</evidence>
<dbReference type="Proteomes" id="UP001163823">
    <property type="component" value="Chromosome 4"/>
</dbReference>
<evidence type="ECO:0000256" key="1">
    <source>
        <dbReference type="ARBA" id="ARBA00022527"/>
    </source>
</evidence>
<keyword evidence="2" id="KW-0808">Transferase</keyword>
<evidence type="ECO:0000256" key="6">
    <source>
        <dbReference type="SAM" id="MobiDB-lite"/>
    </source>
</evidence>
<evidence type="ECO:0000256" key="3">
    <source>
        <dbReference type="ARBA" id="ARBA00022741"/>
    </source>
</evidence>
<keyword evidence="3" id="KW-0547">Nucleotide-binding</keyword>
<proteinExistence type="predicted"/>
<dbReference type="EMBL" id="JARAOO010000004">
    <property type="protein sequence ID" value="KAJ7970212.1"/>
    <property type="molecule type" value="Genomic_DNA"/>
</dbReference>
<dbReference type="PANTHER" id="PTHR24058">
    <property type="entry name" value="DUAL SPECIFICITY PROTEIN KINASE"/>
    <property type="match status" value="1"/>
</dbReference>
<keyword evidence="5" id="KW-0067">ATP-binding</keyword>
<organism evidence="7 8">
    <name type="scientific">Quillaja saponaria</name>
    <name type="common">Soap bark tree</name>
    <dbReference type="NCBI Taxonomy" id="32244"/>
    <lineage>
        <taxon>Eukaryota</taxon>
        <taxon>Viridiplantae</taxon>
        <taxon>Streptophyta</taxon>
        <taxon>Embryophyta</taxon>
        <taxon>Tracheophyta</taxon>
        <taxon>Spermatophyta</taxon>
        <taxon>Magnoliopsida</taxon>
        <taxon>eudicotyledons</taxon>
        <taxon>Gunneridae</taxon>
        <taxon>Pentapetalae</taxon>
        <taxon>rosids</taxon>
        <taxon>fabids</taxon>
        <taxon>Fabales</taxon>
        <taxon>Quillajaceae</taxon>
        <taxon>Quillaja</taxon>
    </lineage>
</organism>
<protein>
    <submittedName>
        <fullName evidence="7">Protein kinase, putative, expressed</fullName>
    </submittedName>
</protein>
<dbReference type="KEGG" id="qsa:O6P43_008432"/>
<dbReference type="GO" id="GO:0005524">
    <property type="term" value="F:ATP binding"/>
    <property type="evidence" value="ECO:0007669"/>
    <property type="project" value="UniProtKB-KW"/>
</dbReference>
<accession>A0AAD7PWM2</accession>
<name>A0AAD7PWM2_QUISA</name>
<keyword evidence="4 7" id="KW-0418">Kinase</keyword>
<feature type="compositionally biased region" description="Polar residues" evidence="6">
    <location>
        <begin position="329"/>
        <end position="338"/>
    </location>
</feature>
<dbReference type="SUPFAM" id="SSF56112">
    <property type="entry name" value="Protein kinase-like (PK-like)"/>
    <property type="match status" value="1"/>
</dbReference>
<reference evidence="7" key="1">
    <citation type="journal article" date="2023" name="Science">
        <title>Elucidation of the pathway for biosynthesis of saponin adjuvants from the soapbark tree.</title>
        <authorList>
            <person name="Reed J."/>
            <person name="Orme A."/>
            <person name="El-Demerdash A."/>
            <person name="Owen C."/>
            <person name="Martin L.B.B."/>
            <person name="Misra R.C."/>
            <person name="Kikuchi S."/>
            <person name="Rejzek M."/>
            <person name="Martin A.C."/>
            <person name="Harkess A."/>
            <person name="Leebens-Mack J."/>
            <person name="Louveau T."/>
            <person name="Stephenson M.J."/>
            <person name="Osbourn A."/>
        </authorList>
    </citation>
    <scope>NUCLEOTIDE SEQUENCE</scope>
    <source>
        <strain evidence="7">S10</strain>
    </source>
</reference>
<feature type="region of interest" description="Disordered" evidence="6">
    <location>
        <begin position="246"/>
        <end position="273"/>
    </location>
</feature>
<evidence type="ECO:0000256" key="2">
    <source>
        <dbReference type="ARBA" id="ARBA00022679"/>
    </source>
</evidence>